<feature type="transmembrane region" description="Helical" evidence="5">
    <location>
        <begin position="61"/>
        <end position="81"/>
    </location>
</feature>
<evidence type="ECO:0000313" key="7">
    <source>
        <dbReference type="Proteomes" id="UP000198619"/>
    </source>
</evidence>
<dbReference type="AlphaFoldDB" id="A0A1I0ZZZ0"/>
<dbReference type="Pfam" id="PF04172">
    <property type="entry name" value="LrgB"/>
    <property type="match status" value="1"/>
</dbReference>
<dbReference type="Proteomes" id="UP000198619">
    <property type="component" value="Unassembled WGS sequence"/>
</dbReference>
<proteinExistence type="predicted"/>
<feature type="transmembrane region" description="Helical" evidence="5">
    <location>
        <begin position="93"/>
        <end position="116"/>
    </location>
</feature>
<evidence type="ECO:0000256" key="1">
    <source>
        <dbReference type="ARBA" id="ARBA00004141"/>
    </source>
</evidence>
<reference evidence="6 7" key="1">
    <citation type="submission" date="2016-10" db="EMBL/GenBank/DDBJ databases">
        <authorList>
            <person name="de Groot N.N."/>
        </authorList>
    </citation>
    <scope>NUCLEOTIDE SEQUENCE [LARGE SCALE GENOMIC DNA]</scope>
    <source>
        <strain evidence="6 7">DSM 12271</strain>
    </source>
</reference>
<accession>A0A1I0ZZZ0</accession>
<feature type="transmembrane region" description="Helical" evidence="5">
    <location>
        <begin position="37"/>
        <end position="55"/>
    </location>
</feature>
<feature type="transmembrane region" description="Helical" evidence="5">
    <location>
        <begin position="6"/>
        <end position="25"/>
    </location>
</feature>
<dbReference type="RefSeq" id="WP_090042407.1">
    <property type="nucleotide sequence ID" value="NZ_FOKI01000028.1"/>
</dbReference>
<protein>
    <submittedName>
        <fullName evidence="6">TIGR00659 family protein</fullName>
    </submittedName>
</protein>
<keyword evidence="2 5" id="KW-0812">Transmembrane</keyword>
<dbReference type="PANTHER" id="PTHR30249">
    <property type="entry name" value="PUTATIVE SEROTONIN TRANSPORTER"/>
    <property type="match status" value="1"/>
</dbReference>
<feature type="transmembrane region" description="Helical" evidence="5">
    <location>
        <begin position="143"/>
        <end position="165"/>
    </location>
</feature>
<evidence type="ECO:0000256" key="2">
    <source>
        <dbReference type="ARBA" id="ARBA00022692"/>
    </source>
</evidence>
<evidence type="ECO:0000256" key="4">
    <source>
        <dbReference type="ARBA" id="ARBA00023136"/>
    </source>
</evidence>
<comment type="subcellular location">
    <subcellularLocation>
        <location evidence="1">Membrane</location>
        <topology evidence="1">Multi-pass membrane protein</topology>
    </subcellularLocation>
</comment>
<dbReference type="EMBL" id="FOKI01000028">
    <property type="protein sequence ID" value="SFB31315.1"/>
    <property type="molecule type" value="Genomic_DNA"/>
</dbReference>
<dbReference type="InterPro" id="IPR007300">
    <property type="entry name" value="CidB/LrgB"/>
</dbReference>
<sequence length="236" mass="24784">MESILNNILFPLMLTLLAFEIGILISKKTKFPLFNPLLVAIALVIGTLCVFKIEYKTYNEGAKFINAFLGPATVVLAVPLYKQLEALKKNLWPILIGIFIGCVVSVTCVIAMSFAWGLSQELLISLIPKSVTTPIGIEVSNSLGGISSITIVAIVVTGITGSIIGPTVCKILNIKNEVAAGVSIGTASHAVGTSRAFEMGEKVGAMSSLSIGVAGLMTVVIAPPIFNLAQKLIGII</sequence>
<dbReference type="GO" id="GO:0016020">
    <property type="term" value="C:membrane"/>
    <property type="evidence" value="ECO:0007669"/>
    <property type="project" value="UniProtKB-SubCell"/>
</dbReference>
<evidence type="ECO:0000256" key="3">
    <source>
        <dbReference type="ARBA" id="ARBA00022989"/>
    </source>
</evidence>
<evidence type="ECO:0000256" key="5">
    <source>
        <dbReference type="SAM" id="Phobius"/>
    </source>
</evidence>
<dbReference type="PANTHER" id="PTHR30249:SF0">
    <property type="entry name" value="PLASTIDAL GLYCOLATE_GLYCERATE TRANSLOCATOR 1, CHLOROPLASTIC"/>
    <property type="match status" value="1"/>
</dbReference>
<dbReference type="STRING" id="84698.SAMN04488528_102819"/>
<feature type="transmembrane region" description="Helical" evidence="5">
    <location>
        <begin position="203"/>
        <end position="226"/>
    </location>
</feature>
<organism evidence="6 7">
    <name type="scientific">Clostridium frigidicarnis</name>
    <dbReference type="NCBI Taxonomy" id="84698"/>
    <lineage>
        <taxon>Bacteria</taxon>
        <taxon>Bacillati</taxon>
        <taxon>Bacillota</taxon>
        <taxon>Clostridia</taxon>
        <taxon>Eubacteriales</taxon>
        <taxon>Clostridiaceae</taxon>
        <taxon>Clostridium</taxon>
    </lineage>
</organism>
<keyword evidence="3 5" id="KW-1133">Transmembrane helix</keyword>
<name>A0A1I0ZZZ0_9CLOT</name>
<dbReference type="OrthoDB" id="9811701at2"/>
<keyword evidence="7" id="KW-1185">Reference proteome</keyword>
<gene>
    <name evidence="6" type="ORF">SAMN04488528_102819</name>
</gene>
<keyword evidence="4 5" id="KW-0472">Membrane</keyword>
<evidence type="ECO:0000313" key="6">
    <source>
        <dbReference type="EMBL" id="SFB31315.1"/>
    </source>
</evidence>